<evidence type="ECO:0000313" key="1">
    <source>
        <dbReference type="EMBL" id="KKL14850.1"/>
    </source>
</evidence>
<protein>
    <submittedName>
        <fullName evidence="1">Uncharacterized protein</fullName>
    </submittedName>
</protein>
<accession>A0A0F9AZN7</accession>
<proteinExistence type="predicted"/>
<dbReference type="EMBL" id="LAZR01040293">
    <property type="protein sequence ID" value="KKL14850.1"/>
    <property type="molecule type" value="Genomic_DNA"/>
</dbReference>
<sequence length="152" mass="17865">MEITIVDSAFMGHSFSASLGDENVHEAPEFIRWIPEPIPNKPIFFTDGQIKTVPKFGRSGHNVAWLLEPHGLRPDAYHDALEFEEYFGTVLTFDHRYLHREKWRFYPFGGSWIHLQNWGLREKTRIVSILASQKNTTEGHKLRHAVRYRYLD</sequence>
<comment type="caution">
    <text evidence="1">The sequence shown here is derived from an EMBL/GenBank/DDBJ whole genome shotgun (WGS) entry which is preliminary data.</text>
</comment>
<feature type="non-terminal residue" evidence="1">
    <location>
        <position position="152"/>
    </location>
</feature>
<dbReference type="AlphaFoldDB" id="A0A0F9AZN7"/>
<reference evidence="1" key="1">
    <citation type="journal article" date="2015" name="Nature">
        <title>Complex archaea that bridge the gap between prokaryotes and eukaryotes.</title>
        <authorList>
            <person name="Spang A."/>
            <person name="Saw J.H."/>
            <person name="Jorgensen S.L."/>
            <person name="Zaremba-Niedzwiedzka K."/>
            <person name="Martijn J."/>
            <person name="Lind A.E."/>
            <person name="van Eijk R."/>
            <person name="Schleper C."/>
            <person name="Guy L."/>
            <person name="Ettema T.J."/>
        </authorList>
    </citation>
    <scope>NUCLEOTIDE SEQUENCE</scope>
</reference>
<gene>
    <name evidence="1" type="ORF">LCGC14_2511510</name>
</gene>
<organism evidence="1">
    <name type="scientific">marine sediment metagenome</name>
    <dbReference type="NCBI Taxonomy" id="412755"/>
    <lineage>
        <taxon>unclassified sequences</taxon>
        <taxon>metagenomes</taxon>
        <taxon>ecological metagenomes</taxon>
    </lineage>
</organism>
<name>A0A0F9AZN7_9ZZZZ</name>